<evidence type="ECO:0000313" key="1">
    <source>
        <dbReference type="EMBL" id="KAK9192980.1"/>
    </source>
</evidence>
<dbReference type="EMBL" id="JBCGBO010000006">
    <property type="protein sequence ID" value="KAK9192980.1"/>
    <property type="molecule type" value="Genomic_DNA"/>
</dbReference>
<name>A0AAP0M216_9ROSI</name>
<evidence type="ECO:0000313" key="2">
    <source>
        <dbReference type="Proteomes" id="UP001428341"/>
    </source>
</evidence>
<accession>A0AAP0M216</accession>
<keyword evidence="2" id="KW-1185">Reference proteome</keyword>
<reference evidence="1 2" key="1">
    <citation type="submission" date="2024-05" db="EMBL/GenBank/DDBJ databases">
        <title>Haplotype-resolved chromosome-level genome assembly of Huyou (Citrus changshanensis).</title>
        <authorList>
            <person name="Miao C."/>
            <person name="Chen W."/>
            <person name="Wu Y."/>
            <person name="Wang L."/>
            <person name="Zhao S."/>
            <person name="Grierson D."/>
            <person name="Xu C."/>
            <person name="Chen K."/>
        </authorList>
    </citation>
    <scope>NUCLEOTIDE SEQUENCE [LARGE SCALE GENOMIC DNA]</scope>
    <source>
        <strain evidence="1">01-14</strain>
        <tissue evidence="1">Leaf</tissue>
    </source>
</reference>
<sequence>MSGLYPRISSVSLKPHGHGGIRRIEREVHRNHMAGHSERHRIGLIEPKEYTLQQMKNEALKITREHGLTTPESVQLSVTNPRNKLSIIVDSEAVLQAQFAAHDSMEVAVFEATIANPTS</sequence>
<dbReference type="AlphaFoldDB" id="A0AAP0M216"/>
<proteinExistence type="predicted"/>
<protein>
    <submittedName>
        <fullName evidence="1">Uncharacterized protein</fullName>
    </submittedName>
</protein>
<gene>
    <name evidence="1" type="ORF">WN944_003675</name>
</gene>
<comment type="caution">
    <text evidence="1">The sequence shown here is derived from an EMBL/GenBank/DDBJ whole genome shotgun (WGS) entry which is preliminary data.</text>
</comment>
<dbReference type="Proteomes" id="UP001428341">
    <property type="component" value="Unassembled WGS sequence"/>
</dbReference>
<organism evidence="1 2">
    <name type="scientific">Citrus x changshan-huyou</name>
    <dbReference type="NCBI Taxonomy" id="2935761"/>
    <lineage>
        <taxon>Eukaryota</taxon>
        <taxon>Viridiplantae</taxon>
        <taxon>Streptophyta</taxon>
        <taxon>Embryophyta</taxon>
        <taxon>Tracheophyta</taxon>
        <taxon>Spermatophyta</taxon>
        <taxon>Magnoliopsida</taxon>
        <taxon>eudicotyledons</taxon>
        <taxon>Gunneridae</taxon>
        <taxon>Pentapetalae</taxon>
        <taxon>rosids</taxon>
        <taxon>malvids</taxon>
        <taxon>Sapindales</taxon>
        <taxon>Rutaceae</taxon>
        <taxon>Aurantioideae</taxon>
        <taxon>Citrus</taxon>
    </lineage>
</organism>